<evidence type="ECO:0000256" key="4">
    <source>
        <dbReference type="ARBA" id="ARBA00022989"/>
    </source>
</evidence>
<evidence type="ECO:0000256" key="6">
    <source>
        <dbReference type="ARBA" id="ARBA00023136"/>
    </source>
</evidence>
<feature type="transmembrane region" description="Helical" evidence="8">
    <location>
        <begin position="164"/>
        <end position="184"/>
    </location>
</feature>
<evidence type="ECO:0000256" key="7">
    <source>
        <dbReference type="ARBA" id="ARBA00023211"/>
    </source>
</evidence>
<dbReference type="InterPro" id="IPR003810">
    <property type="entry name" value="Mntp/YtaF"/>
</dbReference>
<evidence type="ECO:0000256" key="8">
    <source>
        <dbReference type="HAMAP-Rule" id="MF_01521"/>
    </source>
</evidence>
<comment type="function">
    <text evidence="8">Probably functions as a manganese efflux pump.</text>
</comment>
<keyword evidence="2 8" id="KW-1003">Cell membrane</keyword>
<keyword evidence="1 8" id="KW-0813">Transport</keyword>
<reference evidence="9 10" key="1">
    <citation type="journal article" date="2025" name="Anaerobe">
        <title>Description of Anaerococcus kampingiae sp. nov., Anaerococcus groningensis sp. nov., Anaerococcus martiniensis sp. nov., and Anaerococcus cruorum sp. nov., isolated from human clinical specimens.</title>
        <authorList>
            <person name="Boiten K.E."/>
            <person name="Meijer J."/>
            <person name="van Wezel E.M."/>
            <person name="Veloo A.C.M."/>
        </authorList>
    </citation>
    <scope>NUCLEOTIDE SEQUENCE [LARGE SCALE GENOMIC DNA]</scope>
    <source>
        <strain evidence="9 10">ENR0874</strain>
    </source>
</reference>
<keyword evidence="5 8" id="KW-0406">Ion transport</keyword>
<evidence type="ECO:0000256" key="2">
    <source>
        <dbReference type="ARBA" id="ARBA00022475"/>
    </source>
</evidence>
<sequence length="185" mass="19933">MDTASLLILSVGLAMDAFAASIFKGLSEKTHSIKNSLSVGLCFGFFQALMPVIGFSLGRNFAEEIRAIDHWIAFFLLLILGIQMIKESREEYCELNYGFDFLSLAKMGIATSIDALAVGVGLAFLNIDIVKSASTIGIITAILSVIGFKIGSKLGLKSKQMAELTGGLILIGLGIKILIEHLFFH</sequence>
<evidence type="ECO:0000313" key="10">
    <source>
        <dbReference type="Proteomes" id="UP001637994"/>
    </source>
</evidence>
<keyword evidence="6 8" id="KW-0472">Membrane</keyword>
<feature type="transmembrane region" description="Helical" evidence="8">
    <location>
        <begin position="35"/>
        <end position="55"/>
    </location>
</feature>
<dbReference type="EMBL" id="JBGMEF010000046">
    <property type="protein sequence ID" value="MFO3668026.1"/>
    <property type="molecule type" value="Genomic_DNA"/>
</dbReference>
<organism evidence="9 10">
    <name type="scientific">Anaerococcus kampingae</name>
    <dbReference type="NCBI Taxonomy" id="3115614"/>
    <lineage>
        <taxon>Bacteria</taxon>
        <taxon>Bacillati</taxon>
        <taxon>Bacillota</taxon>
        <taxon>Tissierellia</taxon>
        <taxon>Tissierellales</taxon>
        <taxon>Peptoniphilaceae</taxon>
        <taxon>Anaerococcus</taxon>
    </lineage>
</organism>
<keyword evidence="10" id="KW-1185">Reference proteome</keyword>
<protein>
    <recommendedName>
        <fullName evidence="8">Putative manganese efflux pump MntP</fullName>
    </recommendedName>
</protein>
<comment type="similarity">
    <text evidence="8">Belongs to the MntP (TC 9.B.29) family.</text>
</comment>
<evidence type="ECO:0000256" key="5">
    <source>
        <dbReference type="ARBA" id="ARBA00023065"/>
    </source>
</evidence>
<feature type="transmembrane region" description="Helical" evidence="8">
    <location>
        <begin position="105"/>
        <end position="125"/>
    </location>
</feature>
<comment type="subcellular location">
    <subcellularLocation>
        <location evidence="8">Cell membrane</location>
        <topology evidence="8">Multi-pass membrane protein</topology>
    </subcellularLocation>
</comment>
<accession>A0ABW9MGV9</accession>
<dbReference type="PANTHER" id="PTHR35529">
    <property type="entry name" value="MANGANESE EFFLUX PUMP MNTP-RELATED"/>
    <property type="match status" value="1"/>
</dbReference>
<evidence type="ECO:0000313" key="9">
    <source>
        <dbReference type="EMBL" id="MFO3668026.1"/>
    </source>
</evidence>
<keyword evidence="4 8" id="KW-1133">Transmembrane helix</keyword>
<dbReference type="RefSeq" id="WP_265215183.1">
    <property type="nucleotide sequence ID" value="NZ_JBGMEF010000046.1"/>
</dbReference>
<dbReference type="HAMAP" id="MF_01521">
    <property type="entry name" value="MntP_pump"/>
    <property type="match status" value="1"/>
</dbReference>
<keyword evidence="7 8" id="KW-0464">Manganese</keyword>
<dbReference type="InterPro" id="IPR022929">
    <property type="entry name" value="Put_MntP"/>
</dbReference>
<feature type="transmembrane region" description="Helical" evidence="8">
    <location>
        <begin position="67"/>
        <end position="85"/>
    </location>
</feature>
<comment type="caution">
    <text evidence="9">The sequence shown here is derived from an EMBL/GenBank/DDBJ whole genome shotgun (WGS) entry which is preliminary data.</text>
</comment>
<dbReference type="Pfam" id="PF02659">
    <property type="entry name" value="Mntp"/>
    <property type="match status" value="1"/>
</dbReference>
<feature type="transmembrane region" description="Helical" evidence="8">
    <location>
        <begin position="132"/>
        <end position="152"/>
    </location>
</feature>
<name>A0ABW9MGV9_9FIRM</name>
<evidence type="ECO:0000256" key="1">
    <source>
        <dbReference type="ARBA" id="ARBA00022448"/>
    </source>
</evidence>
<dbReference type="PANTHER" id="PTHR35529:SF1">
    <property type="entry name" value="MANGANESE EFFLUX PUMP MNTP-RELATED"/>
    <property type="match status" value="1"/>
</dbReference>
<proteinExistence type="inferred from homology"/>
<keyword evidence="3 8" id="KW-0812">Transmembrane</keyword>
<dbReference type="Proteomes" id="UP001637994">
    <property type="component" value="Unassembled WGS sequence"/>
</dbReference>
<evidence type="ECO:0000256" key="3">
    <source>
        <dbReference type="ARBA" id="ARBA00022692"/>
    </source>
</evidence>
<gene>
    <name evidence="8" type="primary">mntP</name>
    <name evidence="9" type="ORF">ACCQ42_09700</name>
</gene>